<dbReference type="Pfam" id="PF12146">
    <property type="entry name" value="Hydrolase_4"/>
    <property type="match status" value="1"/>
</dbReference>
<evidence type="ECO:0000313" key="2">
    <source>
        <dbReference type="EMBL" id="KWZ79079.1"/>
    </source>
</evidence>
<dbReference type="STRING" id="33036.HMPREF3200_00326"/>
<accession>A0A133KHM4</accession>
<protein>
    <recommendedName>
        <fullName evidence="1">Serine aminopeptidase S33 domain-containing protein</fullName>
    </recommendedName>
</protein>
<dbReference type="PANTHER" id="PTHR43265:SF1">
    <property type="entry name" value="ESTERASE ESTD"/>
    <property type="match status" value="1"/>
</dbReference>
<dbReference type="SUPFAM" id="SSF53474">
    <property type="entry name" value="alpha/beta-Hydrolases"/>
    <property type="match status" value="1"/>
</dbReference>
<evidence type="ECO:0000313" key="3">
    <source>
        <dbReference type="Proteomes" id="UP000070383"/>
    </source>
</evidence>
<gene>
    <name evidence="2" type="ORF">HMPREF3200_00326</name>
</gene>
<dbReference type="GO" id="GO:0052689">
    <property type="term" value="F:carboxylic ester hydrolase activity"/>
    <property type="evidence" value="ECO:0007669"/>
    <property type="project" value="TreeGrafter"/>
</dbReference>
<dbReference type="Gene3D" id="3.40.50.1820">
    <property type="entry name" value="alpha/beta hydrolase"/>
    <property type="match status" value="1"/>
</dbReference>
<dbReference type="InterPro" id="IPR022742">
    <property type="entry name" value="Hydrolase_4"/>
</dbReference>
<comment type="caution">
    <text evidence="2">The sequence shown here is derived from an EMBL/GenBank/DDBJ whole genome shotgun (WGS) entry which is preliminary data.</text>
</comment>
<dbReference type="RefSeq" id="WP_060928974.1">
    <property type="nucleotide sequence ID" value="NZ_KQ955249.1"/>
</dbReference>
<name>A0A133KHM4_9FIRM</name>
<dbReference type="Proteomes" id="UP000070383">
    <property type="component" value="Unassembled WGS sequence"/>
</dbReference>
<sequence length="257" mass="29682">MKYFYKSIRVANNDIIRGVLNTADDFNENKKYIPIIFYHGLMDDRNGINYMSIQQAKYLTAAGFIVYRFDFRGCGESEGSFYDLTFTRQIEDAKLIYESVEREIFVDKNKIFIRAHSMGGAVAIKIAELKNPKGLILYAPGINYSLENSNLIKSLDDLSKSQLVGEKDLGGLRLSAKIVEDSRKYDFLKMAKSYEGKVLLVRGEKDPVIEKESMTLLEEKFTDCKYIEIENIGHNFTSYEKRLEIFELTNDFIRENI</sequence>
<dbReference type="InterPro" id="IPR029058">
    <property type="entry name" value="AB_hydrolase_fold"/>
</dbReference>
<organism evidence="2 3">
    <name type="scientific">Anaerococcus tetradius</name>
    <dbReference type="NCBI Taxonomy" id="33036"/>
    <lineage>
        <taxon>Bacteria</taxon>
        <taxon>Bacillati</taxon>
        <taxon>Bacillota</taxon>
        <taxon>Tissierellia</taxon>
        <taxon>Tissierellales</taxon>
        <taxon>Peptoniphilaceae</taxon>
        <taxon>Anaerococcus</taxon>
    </lineage>
</organism>
<dbReference type="AlphaFoldDB" id="A0A133KHM4"/>
<feature type="domain" description="Serine aminopeptidase S33" evidence="1">
    <location>
        <begin position="36"/>
        <end position="148"/>
    </location>
</feature>
<keyword evidence="3" id="KW-1185">Reference proteome</keyword>
<reference evidence="3" key="1">
    <citation type="submission" date="2016-01" db="EMBL/GenBank/DDBJ databases">
        <authorList>
            <person name="Mitreva M."/>
            <person name="Pepin K.H."/>
            <person name="Mihindukulasuriya K.A."/>
            <person name="Fulton R."/>
            <person name="Fronick C."/>
            <person name="O'Laughlin M."/>
            <person name="Miner T."/>
            <person name="Herter B."/>
            <person name="Rosa B.A."/>
            <person name="Cordes M."/>
            <person name="Tomlinson C."/>
            <person name="Wollam A."/>
            <person name="Palsikar V.B."/>
            <person name="Mardis E.R."/>
            <person name="Wilson R.K."/>
        </authorList>
    </citation>
    <scope>NUCLEOTIDE SEQUENCE [LARGE SCALE GENOMIC DNA]</scope>
    <source>
        <strain evidence="3">MJR8151</strain>
    </source>
</reference>
<dbReference type="PATRIC" id="fig|33036.3.peg.329"/>
<dbReference type="PANTHER" id="PTHR43265">
    <property type="entry name" value="ESTERASE ESTD"/>
    <property type="match status" value="1"/>
</dbReference>
<dbReference type="EMBL" id="LRPM01000006">
    <property type="protein sequence ID" value="KWZ79079.1"/>
    <property type="molecule type" value="Genomic_DNA"/>
</dbReference>
<dbReference type="OrthoDB" id="9780269at2"/>
<dbReference type="InterPro" id="IPR053145">
    <property type="entry name" value="AB_hydrolase_Est10"/>
</dbReference>
<proteinExistence type="predicted"/>
<evidence type="ECO:0000259" key="1">
    <source>
        <dbReference type="Pfam" id="PF12146"/>
    </source>
</evidence>